<dbReference type="GO" id="GO:0005576">
    <property type="term" value="C:extracellular region"/>
    <property type="evidence" value="ECO:0007669"/>
    <property type="project" value="TreeGrafter"/>
</dbReference>
<dbReference type="Gene3D" id="3.20.20.80">
    <property type="entry name" value="Glycosidases"/>
    <property type="match status" value="1"/>
</dbReference>
<dbReference type="InterPro" id="IPR001223">
    <property type="entry name" value="Glyco_hydro18_cat"/>
</dbReference>
<dbReference type="AlphaFoldDB" id="A0A9P0HJI7"/>
<dbReference type="SMART" id="SM00636">
    <property type="entry name" value="Glyco_18"/>
    <property type="match status" value="1"/>
</dbReference>
<dbReference type="Pfam" id="PF00704">
    <property type="entry name" value="Glyco_hydro_18"/>
    <property type="match status" value="1"/>
</dbReference>
<evidence type="ECO:0000256" key="1">
    <source>
        <dbReference type="SAM" id="SignalP"/>
    </source>
</evidence>
<dbReference type="Gene3D" id="3.10.50.10">
    <property type="match status" value="1"/>
</dbReference>
<feature type="domain" description="GH18" evidence="2">
    <location>
        <begin position="27"/>
        <end position="391"/>
    </location>
</feature>
<dbReference type="InterPro" id="IPR050314">
    <property type="entry name" value="Glycosyl_Hydrlase_18"/>
</dbReference>
<sequence>MEAFLKLCFCFLTVLLFNVDFIEGKKPVVTCYVAAWAVNRGKWNISEADTKHCTHIIYAYMGMNENTSEIMNVDPLIDLEEEGKGKAQLKQLTELKKANPDLKILASVGGWLQGSVKFSEMARTSSKSTTFINSLIKFIRQWELDGIDICWQFPGQRGGKPEDRKNFVNLLKDIKKTFVPEGWLLTVHIIAHRDKIRLGYDVKSISDAVDYINLAAVEYNGPWMRNTGIMAPLNSTDGNNVIASLDYVLQRGANSSKILLGLPTYGHAYITDDKIEIEKKYIGLPSDHAFPSPWTQEPGIIAYNEICFNLKNDKNWKEGFDKNSSTPFAYVDKIFVSFDNKRSLIEKAKLVISRRLGGMMLWSLDMDDFQGVCHNESYPMLSAVTDFLISEEEKIEKTLLGTEPSESEDKQEHITIAPESANEGGNQIKKVQTVNIITIELDLFISKLYHCLEFLQKQITRNKS</sequence>
<dbReference type="PROSITE" id="PS51910">
    <property type="entry name" value="GH18_2"/>
    <property type="match status" value="1"/>
</dbReference>
<dbReference type="InterPro" id="IPR029070">
    <property type="entry name" value="Chitinase_insertion_sf"/>
</dbReference>
<evidence type="ECO:0000313" key="3">
    <source>
        <dbReference type="EMBL" id="CAH1403768.1"/>
    </source>
</evidence>
<gene>
    <name evidence="3" type="ORF">NEZAVI_LOCUS12324</name>
</gene>
<dbReference type="SUPFAM" id="SSF51445">
    <property type="entry name" value="(Trans)glycosidases"/>
    <property type="match status" value="1"/>
</dbReference>
<evidence type="ECO:0000259" key="2">
    <source>
        <dbReference type="PROSITE" id="PS51910"/>
    </source>
</evidence>
<dbReference type="Proteomes" id="UP001152798">
    <property type="component" value="Chromosome 5"/>
</dbReference>
<accession>A0A9P0HJI7</accession>
<dbReference type="EMBL" id="OV725081">
    <property type="protein sequence ID" value="CAH1403768.1"/>
    <property type="molecule type" value="Genomic_DNA"/>
</dbReference>
<name>A0A9P0HJI7_NEZVI</name>
<feature type="chain" id="PRO_5040128709" description="GH18 domain-containing protein" evidence="1">
    <location>
        <begin position="25"/>
        <end position="464"/>
    </location>
</feature>
<feature type="signal peptide" evidence="1">
    <location>
        <begin position="1"/>
        <end position="24"/>
    </location>
</feature>
<dbReference type="PANTHER" id="PTHR11177:SF403">
    <property type="entry name" value="CHITINASE 2-RELATED"/>
    <property type="match status" value="1"/>
</dbReference>
<dbReference type="GO" id="GO:0005975">
    <property type="term" value="P:carbohydrate metabolic process"/>
    <property type="evidence" value="ECO:0007669"/>
    <property type="project" value="InterPro"/>
</dbReference>
<dbReference type="GO" id="GO:0008061">
    <property type="term" value="F:chitin binding"/>
    <property type="evidence" value="ECO:0007669"/>
    <property type="project" value="InterPro"/>
</dbReference>
<dbReference type="SUPFAM" id="SSF54556">
    <property type="entry name" value="Chitinase insertion domain"/>
    <property type="match status" value="1"/>
</dbReference>
<proteinExistence type="predicted"/>
<organism evidence="3 4">
    <name type="scientific">Nezara viridula</name>
    <name type="common">Southern green stink bug</name>
    <name type="synonym">Cimex viridulus</name>
    <dbReference type="NCBI Taxonomy" id="85310"/>
    <lineage>
        <taxon>Eukaryota</taxon>
        <taxon>Metazoa</taxon>
        <taxon>Ecdysozoa</taxon>
        <taxon>Arthropoda</taxon>
        <taxon>Hexapoda</taxon>
        <taxon>Insecta</taxon>
        <taxon>Pterygota</taxon>
        <taxon>Neoptera</taxon>
        <taxon>Paraneoptera</taxon>
        <taxon>Hemiptera</taxon>
        <taxon>Heteroptera</taxon>
        <taxon>Panheteroptera</taxon>
        <taxon>Pentatomomorpha</taxon>
        <taxon>Pentatomoidea</taxon>
        <taxon>Pentatomidae</taxon>
        <taxon>Pentatominae</taxon>
        <taxon>Nezara</taxon>
    </lineage>
</organism>
<dbReference type="GO" id="GO:0006032">
    <property type="term" value="P:chitin catabolic process"/>
    <property type="evidence" value="ECO:0007669"/>
    <property type="project" value="TreeGrafter"/>
</dbReference>
<dbReference type="InterPro" id="IPR017853">
    <property type="entry name" value="GH"/>
</dbReference>
<evidence type="ECO:0000313" key="4">
    <source>
        <dbReference type="Proteomes" id="UP001152798"/>
    </source>
</evidence>
<dbReference type="InterPro" id="IPR011583">
    <property type="entry name" value="Chitinase_II/V-like_cat"/>
</dbReference>
<protein>
    <recommendedName>
        <fullName evidence="2">GH18 domain-containing protein</fullName>
    </recommendedName>
</protein>
<keyword evidence="4" id="KW-1185">Reference proteome</keyword>
<dbReference type="GO" id="GO:0004568">
    <property type="term" value="F:chitinase activity"/>
    <property type="evidence" value="ECO:0007669"/>
    <property type="project" value="TreeGrafter"/>
</dbReference>
<keyword evidence="1" id="KW-0732">Signal</keyword>
<dbReference type="PANTHER" id="PTHR11177">
    <property type="entry name" value="CHITINASE"/>
    <property type="match status" value="1"/>
</dbReference>
<reference evidence="3" key="1">
    <citation type="submission" date="2022-01" db="EMBL/GenBank/DDBJ databases">
        <authorList>
            <person name="King R."/>
        </authorList>
    </citation>
    <scope>NUCLEOTIDE SEQUENCE</scope>
</reference>
<dbReference type="OrthoDB" id="73875at2759"/>